<evidence type="ECO:0000313" key="1">
    <source>
        <dbReference type="EMBL" id="MFC4672852.1"/>
    </source>
</evidence>
<dbReference type="InterPro" id="IPR011044">
    <property type="entry name" value="Quino_amine_DH_bsu"/>
</dbReference>
<dbReference type="EMBL" id="JBHSGN010000032">
    <property type="protein sequence ID" value="MFC4672852.1"/>
    <property type="molecule type" value="Genomic_DNA"/>
</dbReference>
<accession>A0ABV9KRM6</accession>
<proteinExistence type="predicted"/>
<evidence type="ECO:0000313" key="2">
    <source>
        <dbReference type="Proteomes" id="UP001596023"/>
    </source>
</evidence>
<gene>
    <name evidence="1" type="ORF">ACFO6W_04010</name>
</gene>
<sequence length="644" mass="75147">MKNVSIIFILLLYIILFVFTGCEYDKDEVCFVGIPKTEEKEITFNLLNLPSGATIYIYQETKLKYDLNLPEGNILKQKFMLGNKEFFSSDGYILLDPKGYNSRTEEKLILDVKVDSGSESIAGKLGLESYIGRFEYNIIFVPDANLSLQNISHHKNNDDYFELTWSKPELEQYTVEKYRITYYHDRTEYVEEITNPNQTVFIDTRAVFGYLHYRIETFFKESYRKPWVDNYTISIDFPKYSVKFEYTGINSARISWPKNEYKSKYAFASGYYGDIIYEGTNNYFDIEDLASFSTKHGVGIFPLSSFGEWVELYVLPMSANTISRNMPMHYDELYSQSLITRDKNYDDYIAFVDTSNDILFIKNKDEIWSYNRKTLEMINNTEISNTMPSNWRIHAFCSEKTSTIFIANYDWIDLISYDFKNHEKIQFESTDVLNYQYAYLGTNDVVFICPKITIKEDESDIKSILYAYDLKSRKLISSLSLENMWDNIVVSRDGQYVCVYNDVRALVYKFSENAFSLLYTEECSSYGLGSYDPKNINFNEKISNQLIITLSPGMYNNEMYTVNVENGAKSEKKRCSYRCSDPYTGNVVAVHGSKCTIFDTILNKERLSLTNSDSDYLFDDLFLKSGGSDQKKLYYLNITNYLKK</sequence>
<dbReference type="Proteomes" id="UP001596023">
    <property type="component" value="Unassembled WGS sequence"/>
</dbReference>
<comment type="caution">
    <text evidence="1">The sequence shown here is derived from an EMBL/GenBank/DDBJ whole genome shotgun (WGS) entry which is preliminary data.</text>
</comment>
<name>A0ABV9KRM6_9BACT</name>
<dbReference type="RefSeq" id="WP_379994063.1">
    <property type="nucleotide sequence ID" value="NZ_JBHSGN010000032.1"/>
</dbReference>
<dbReference type="SUPFAM" id="SSF50969">
    <property type="entry name" value="YVTN repeat-like/Quinoprotein amine dehydrogenase"/>
    <property type="match status" value="1"/>
</dbReference>
<organism evidence="1 2">
    <name type="scientific">Dysgonomonas termitidis</name>
    <dbReference type="NCBI Taxonomy" id="1516126"/>
    <lineage>
        <taxon>Bacteria</taxon>
        <taxon>Pseudomonadati</taxon>
        <taxon>Bacteroidota</taxon>
        <taxon>Bacteroidia</taxon>
        <taxon>Bacteroidales</taxon>
        <taxon>Dysgonomonadaceae</taxon>
        <taxon>Dysgonomonas</taxon>
    </lineage>
</organism>
<protein>
    <recommendedName>
        <fullName evidence="3">Fibronectin type-III domain-containing protein</fullName>
    </recommendedName>
</protein>
<reference evidence="2" key="1">
    <citation type="journal article" date="2019" name="Int. J. Syst. Evol. Microbiol.">
        <title>The Global Catalogue of Microorganisms (GCM) 10K type strain sequencing project: providing services to taxonomists for standard genome sequencing and annotation.</title>
        <authorList>
            <consortium name="The Broad Institute Genomics Platform"/>
            <consortium name="The Broad Institute Genome Sequencing Center for Infectious Disease"/>
            <person name="Wu L."/>
            <person name="Ma J."/>
        </authorList>
    </citation>
    <scope>NUCLEOTIDE SEQUENCE [LARGE SCALE GENOMIC DNA]</scope>
    <source>
        <strain evidence="2">CCUG 66188</strain>
    </source>
</reference>
<keyword evidence="2" id="KW-1185">Reference proteome</keyword>
<dbReference type="PROSITE" id="PS51257">
    <property type="entry name" value="PROKAR_LIPOPROTEIN"/>
    <property type="match status" value="1"/>
</dbReference>
<evidence type="ECO:0008006" key="3">
    <source>
        <dbReference type="Google" id="ProtNLM"/>
    </source>
</evidence>